<dbReference type="Gene3D" id="3.30.750.44">
    <property type="match status" value="1"/>
</dbReference>
<dbReference type="GO" id="GO:0006508">
    <property type="term" value="P:proteolysis"/>
    <property type="evidence" value="ECO:0007669"/>
    <property type="project" value="UniProtKB-KW"/>
</dbReference>
<dbReference type="PANTHER" id="PTHR32060">
    <property type="entry name" value="TAIL-SPECIFIC PROTEASE"/>
    <property type="match status" value="1"/>
</dbReference>
<reference evidence="9 10" key="1">
    <citation type="submission" date="2019-04" db="EMBL/GenBank/DDBJ databases">
        <authorList>
            <person name="Park S."/>
            <person name="Yoon J.-H."/>
        </authorList>
    </citation>
    <scope>NUCLEOTIDE SEQUENCE [LARGE SCALE GENOMIC DNA]</scope>
    <source>
        <strain evidence="9 10">HJM-18</strain>
    </source>
</reference>
<dbReference type="InterPro" id="IPR029045">
    <property type="entry name" value="ClpP/crotonase-like_dom_sf"/>
</dbReference>
<feature type="compositionally biased region" description="Basic and acidic residues" evidence="6">
    <location>
        <begin position="414"/>
        <end position="449"/>
    </location>
</feature>
<dbReference type="GO" id="GO:0008236">
    <property type="term" value="F:serine-type peptidase activity"/>
    <property type="evidence" value="ECO:0007669"/>
    <property type="project" value="UniProtKB-KW"/>
</dbReference>
<dbReference type="PROSITE" id="PS50106">
    <property type="entry name" value="PDZ"/>
    <property type="match status" value="1"/>
</dbReference>
<comment type="similarity">
    <text evidence="1 5">Belongs to the peptidase S41A family.</text>
</comment>
<dbReference type="InterPro" id="IPR036034">
    <property type="entry name" value="PDZ_sf"/>
</dbReference>
<dbReference type="SMART" id="SM00228">
    <property type="entry name" value="PDZ"/>
    <property type="match status" value="1"/>
</dbReference>
<evidence type="ECO:0000313" key="9">
    <source>
        <dbReference type="EMBL" id="TGN40480.1"/>
    </source>
</evidence>
<dbReference type="InterPro" id="IPR001478">
    <property type="entry name" value="PDZ"/>
</dbReference>
<organism evidence="9 10">
    <name type="scientific">Marinobacter confluentis</name>
    <dbReference type="NCBI Taxonomy" id="1697557"/>
    <lineage>
        <taxon>Bacteria</taxon>
        <taxon>Pseudomonadati</taxon>
        <taxon>Pseudomonadota</taxon>
        <taxon>Gammaproteobacteria</taxon>
        <taxon>Pseudomonadales</taxon>
        <taxon>Marinobacteraceae</taxon>
        <taxon>Marinobacter</taxon>
    </lineage>
</organism>
<keyword evidence="10" id="KW-1185">Reference proteome</keyword>
<dbReference type="FunFam" id="3.30.750.44:FF:000001">
    <property type="entry name" value="S41 family peptidase"/>
    <property type="match status" value="1"/>
</dbReference>
<dbReference type="OrthoDB" id="9812068at2"/>
<dbReference type="EMBL" id="SRPF01000002">
    <property type="protein sequence ID" value="TGN40480.1"/>
    <property type="molecule type" value="Genomic_DNA"/>
</dbReference>
<evidence type="ECO:0000256" key="2">
    <source>
        <dbReference type="ARBA" id="ARBA00022670"/>
    </source>
</evidence>
<accession>A0A4Z1C5B9</accession>
<dbReference type="SUPFAM" id="SSF52096">
    <property type="entry name" value="ClpP/crotonase"/>
    <property type="match status" value="1"/>
</dbReference>
<dbReference type="SMART" id="SM00245">
    <property type="entry name" value="TSPc"/>
    <property type="match status" value="1"/>
</dbReference>
<feature type="signal peptide" evidence="7">
    <location>
        <begin position="1"/>
        <end position="36"/>
    </location>
</feature>
<evidence type="ECO:0000256" key="1">
    <source>
        <dbReference type="ARBA" id="ARBA00009179"/>
    </source>
</evidence>
<dbReference type="CDD" id="cd07560">
    <property type="entry name" value="Peptidase_S41_CPP"/>
    <property type="match status" value="1"/>
</dbReference>
<comment type="caution">
    <text evidence="9">The sequence shown here is derived from an EMBL/GenBank/DDBJ whole genome shotgun (WGS) entry which is preliminary data.</text>
</comment>
<feature type="chain" id="PRO_5021326539" evidence="7">
    <location>
        <begin position="37"/>
        <end position="481"/>
    </location>
</feature>
<evidence type="ECO:0000256" key="4">
    <source>
        <dbReference type="ARBA" id="ARBA00022825"/>
    </source>
</evidence>
<keyword evidence="2 5" id="KW-0645">Protease</keyword>
<dbReference type="InterPro" id="IPR005151">
    <property type="entry name" value="Tail-specific_protease"/>
</dbReference>
<dbReference type="Proteomes" id="UP000298325">
    <property type="component" value="Unassembled WGS sequence"/>
</dbReference>
<keyword evidence="3 5" id="KW-0378">Hydrolase</keyword>
<evidence type="ECO:0000259" key="8">
    <source>
        <dbReference type="PROSITE" id="PS50106"/>
    </source>
</evidence>
<dbReference type="GO" id="GO:0030288">
    <property type="term" value="C:outer membrane-bounded periplasmic space"/>
    <property type="evidence" value="ECO:0007669"/>
    <property type="project" value="TreeGrafter"/>
</dbReference>
<dbReference type="Gene3D" id="3.90.226.10">
    <property type="entry name" value="2-enoyl-CoA Hydratase, Chain A, domain 1"/>
    <property type="match status" value="1"/>
</dbReference>
<feature type="domain" description="PDZ" evidence="8">
    <location>
        <begin position="119"/>
        <end position="201"/>
    </location>
</feature>
<keyword evidence="4 5" id="KW-0720">Serine protease</keyword>
<dbReference type="Pfam" id="PF03572">
    <property type="entry name" value="Peptidase_S41"/>
    <property type="match status" value="1"/>
</dbReference>
<dbReference type="Gene3D" id="2.30.42.10">
    <property type="match status" value="1"/>
</dbReference>
<evidence type="ECO:0000256" key="7">
    <source>
        <dbReference type="SAM" id="SignalP"/>
    </source>
</evidence>
<keyword evidence="7" id="KW-0732">Signal</keyword>
<dbReference type="NCBIfam" id="TIGR00225">
    <property type="entry name" value="prc"/>
    <property type="match status" value="1"/>
</dbReference>
<name>A0A4Z1C5B9_9GAMM</name>
<dbReference type="FunFam" id="3.90.226.10:FF:000029">
    <property type="entry name" value="Peptidase, S41 family"/>
    <property type="match status" value="1"/>
</dbReference>
<dbReference type="Pfam" id="PF22694">
    <property type="entry name" value="CtpB_N-like"/>
    <property type="match status" value="1"/>
</dbReference>
<protein>
    <submittedName>
        <fullName evidence="9">S41 family peptidase</fullName>
    </submittedName>
</protein>
<dbReference type="InterPro" id="IPR055210">
    <property type="entry name" value="CtpA/B_N"/>
</dbReference>
<dbReference type="GO" id="GO:0004175">
    <property type="term" value="F:endopeptidase activity"/>
    <property type="evidence" value="ECO:0007669"/>
    <property type="project" value="TreeGrafter"/>
</dbReference>
<dbReference type="InterPro" id="IPR004447">
    <property type="entry name" value="Peptidase_S41A"/>
</dbReference>
<dbReference type="PANTHER" id="PTHR32060:SF30">
    <property type="entry name" value="CARBOXY-TERMINAL PROCESSING PROTEASE CTPA"/>
    <property type="match status" value="1"/>
</dbReference>
<evidence type="ECO:0000313" key="10">
    <source>
        <dbReference type="Proteomes" id="UP000298325"/>
    </source>
</evidence>
<dbReference type="AlphaFoldDB" id="A0A4Z1C5B9"/>
<dbReference type="RefSeq" id="WP_135803142.1">
    <property type="nucleotide sequence ID" value="NZ_SRPF01000002.1"/>
</dbReference>
<feature type="region of interest" description="Disordered" evidence="6">
    <location>
        <begin position="413"/>
        <end position="449"/>
    </location>
</feature>
<dbReference type="SUPFAM" id="SSF50156">
    <property type="entry name" value="PDZ domain-like"/>
    <property type="match status" value="1"/>
</dbReference>
<dbReference type="FunFam" id="2.30.42.10:FF:000063">
    <property type="entry name" value="Peptidase, S41 family"/>
    <property type="match status" value="1"/>
</dbReference>
<dbReference type="CDD" id="cd06782">
    <property type="entry name" value="cpPDZ_CPP-like"/>
    <property type="match status" value="1"/>
</dbReference>
<gene>
    <name evidence="9" type="ORF">E5Q11_09450</name>
</gene>
<evidence type="ECO:0000256" key="6">
    <source>
        <dbReference type="SAM" id="MobiDB-lite"/>
    </source>
</evidence>
<dbReference type="Pfam" id="PF13180">
    <property type="entry name" value="PDZ_2"/>
    <property type="match status" value="1"/>
</dbReference>
<dbReference type="GO" id="GO:0007165">
    <property type="term" value="P:signal transduction"/>
    <property type="evidence" value="ECO:0007669"/>
    <property type="project" value="TreeGrafter"/>
</dbReference>
<evidence type="ECO:0000256" key="5">
    <source>
        <dbReference type="RuleBase" id="RU004404"/>
    </source>
</evidence>
<proteinExistence type="inferred from homology"/>
<evidence type="ECO:0000256" key="3">
    <source>
        <dbReference type="ARBA" id="ARBA00022801"/>
    </source>
</evidence>
<sequence length="481" mass="51984">MRRVRRIQHGAAFRALTLATCLVPLALSALPGAAYGQQTEEDAQHLLEGIEAGETVNIKLPDPEKQLPLDDLRKFAEVFGRIKDAYVEEVDDQQLLESAIKGMLSDLDPHSTYLAPKDYERLEESTTGEFGGLGIEVGMENGFVKVISPIDDTPAQKAGVRAGDLIVKLGDKPVKGLSLEEAVKLMRGKPGSVLTLTIVREGQSAPIEIDVERDIIKVTSVKSRMIENGYGYLRITQFQSDSGSQFSQALKDLEREAGGALDGLVIDLRNNPGGILQAAVEASDALLDEGLIVYTEGRIQSSRLRFNAKPGALVPDTPIVVLINGGSASASEIMAGALQDHQRAVIMGTQSFGKGSVQTVIPLDETHAIKMTTARYYTPDGRSIQAKGIRPDIEVKPAELTELEGQSFFTEADLSGHLDGQTEKATENKSGDESADMKGEQKESAADRDFQLRSALNLLKGLRILGKRDNSESNAEKESTD</sequence>